<dbReference type="Proteomes" id="UP000720189">
    <property type="component" value="Unassembled WGS sequence"/>
</dbReference>
<dbReference type="OrthoDB" id="5080010at2759"/>
<evidence type="ECO:0000313" key="2">
    <source>
        <dbReference type="EMBL" id="KAH7234987.1"/>
    </source>
</evidence>
<feature type="compositionally biased region" description="Basic residues" evidence="1">
    <location>
        <begin position="144"/>
        <end position="155"/>
    </location>
</feature>
<evidence type="ECO:0000256" key="1">
    <source>
        <dbReference type="SAM" id="MobiDB-lite"/>
    </source>
</evidence>
<protein>
    <submittedName>
        <fullName evidence="2">Uncharacterized protein</fullName>
    </submittedName>
</protein>
<accession>A0A9P9JRE4</accession>
<proteinExistence type="predicted"/>
<comment type="caution">
    <text evidence="2">The sequence shown here is derived from an EMBL/GenBank/DDBJ whole genome shotgun (WGS) entry which is preliminary data.</text>
</comment>
<dbReference type="GeneID" id="70230705"/>
<feature type="region of interest" description="Disordered" evidence="1">
    <location>
        <begin position="93"/>
        <end position="118"/>
    </location>
</feature>
<dbReference type="AlphaFoldDB" id="A0A9P9JRE4"/>
<gene>
    <name evidence="2" type="ORF">BKA55DRAFT_708912</name>
</gene>
<reference evidence="2" key="1">
    <citation type="journal article" date="2021" name="Nat. Commun.">
        <title>Genetic determinants of endophytism in the Arabidopsis root mycobiome.</title>
        <authorList>
            <person name="Mesny F."/>
            <person name="Miyauchi S."/>
            <person name="Thiergart T."/>
            <person name="Pickel B."/>
            <person name="Atanasova L."/>
            <person name="Karlsson M."/>
            <person name="Huettel B."/>
            <person name="Barry K.W."/>
            <person name="Haridas S."/>
            <person name="Chen C."/>
            <person name="Bauer D."/>
            <person name="Andreopoulos W."/>
            <person name="Pangilinan J."/>
            <person name="LaButti K."/>
            <person name="Riley R."/>
            <person name="Lipzen A."/>
            <person name="Clum A."/>
            <person name="Drula E."/>
            <person name="Henrissat B."/>
            <person name="Kohler A."/>
            <person name="Grigoriev I.V."/>
            <person name="Martin F.M."/>
            <person name="Hacquard S."/>
        </authorList>
    </citation>
    <scope>NUCLEOTIDE SEQUENCE</scope>
    <source>
        <strain evidence="2">MPI-CAGE-AT-0023</strain>
    </source>
</reference>
<keyword evidence="3" id="KW-1185">Reference proteome</keyword>
<dbReference type="EMBL" id="JAGMUX010000017">
    <property type="protein sequence ID" value="KAH7234987.1"/>
    <property type="molecule type" value="Genomic_DNA"/>
</dbReference>
<feature type="region of interest" description="Disordered" evidence="1">
    <location>
        <begin position="137"/>
        <end position="178"/>
    </location>
</feature>
<evidence type="ECO:0000313" key="3">
    <source>
        <dbReference type="Proteomes" id="UP000720189"/>
    </source>
</evidence>
<dbReference type="RefSeq" id="XP_046044752.1">
    <property type="nucleotide sequence ID" value="XM_046200751.1"/>
</dbReference>
<name>A0A9P9JRE4_FUSRE</name>
<organism evidence="2 3">
    <name type="scientific">Fusarium redolens</name>
    <dbReference type="NCBI Taxonomy" id="48865"/>
    <lineage>
        <taxon>Eukaryota</taxon>
        <taxon>Fungi</taxon>
        <taxon>Dikarya</taxon>
        <taxon>Ascomycota</taxon>
        <taxon>Pezizomycotina</taxon>
        <taxon>Sordariomycetes</taxon>
        <taxon>Hypocreomycetidae</taxon>
        <taxon>Hypocreales</taxon>
        <taxon>Nectriaceae</taxon>
        <taxon>Fusarium</taxon>
        <taxon>Fusarium redolens species complex</taxon>
    </lineage>
</organism>
<sequence length="178" mass="20728">MSVQSQDVAEYYFNGHRVAECIEDWAEDVTTATEEMEFVEPTKPQAKVPRIGDPSKEIQIDILLKRHNEAREIMELIEEQLLKLDYEIRQEPISEPSSFRHGGSNRQQGSHHEYLTESSEGQCGVWQDTWTSISLDSASERISEKKKKKKKRSKKPKTEEEKNRHINKVFMRENGLLP</sequence>